<feature type="region of interest" description="Disordered" evidence="10">
    <location>
        <begin position="920"/>
        <end position="1464"/>
    </location>
</feature>
<sequence>MSSLLERLHAKFNQNRPWSETIKLVRQVMEKRVVMSSGGHQHLVSLTSLPAMTDRLESIARQNGLGSHLSASGTECYITSDMFYVEVQLDPAGQLCDVKVAHHGENPVSCPELVQQLREKNFDEFSKHLKGLVNLYNLPGDNKLKTKMYLALQSLEQDLSKMAVMYWKATNAGPLDKILHGSVGYLTPRSGGHLMNLKYYASPSDLLDDKTTSPIILHENNVPRSLGMNASVTIEGTSAMYKLPIAPLIMGSHPVDNKWTPSFSSITSANSVDLPACFFLKFPQPIPVSRAFVQKLQNCTGIPLFETQPTYVPLYELITQFELSKDPDPIPLNHNMRFYAALPGQQHCYFLNKDAPLPDGRSLQGTLVSKITFQHPGRVPLILNLIRHQVAYNTLIGSCVKRTILKEDSPGLLQFEVCPLSESRFSVSFQHPVNDSLVCVVMDVQDSTHVSCKLYKGLSDALICTDDFIAKVVQRCMSIPVTMRAIRRKAETIQADTPALSLIAETVEDMVKKNLPPASSPGYGMTTGNNPMSGTTTPTNTFPGGPITTLFNMSMSIKDRHESVGHGEDFSKVSQNPILTSLLQITGNGGSTIGSSPTPPHHTPPPVSSMAGNTKNHPMLMNLLKDNPAQDFSTLYGSSPLERQNSSSGSPRMEMCSGSNKAKKKKSSRLPPDKPKHQTEDDFQRELFSMDVDSQNPIFDVNMTADTLDTPHITPAPSQCSTPPTTYPQPVPHPQSSIQRMVRLSSSDSIGPDVTDILSDIAEEASKLPSTSDDCPPIGTPVRDSSSSGHSQSALFDPDVFQANNNENPYTDPADLIADAAGSPSSDSPTNHFFPDGVDFNPDLLNSQSQSGFGEEYFDESSQSGDNDDFKGFTSQALNTLGVPMLGGDNGETKFKGNSQADTVDFSIIAVAGKALGPTDLMEHHSGSQSPLVTTGDLGKEKTQKRVKEGNGTSNSSLSGPGLDSKPGKRSRTPSNDGKSKDKPPKRKKADTEGKSPSHSSSNRPFTPPTSTGGSKSPGSSGRSQTPPGVATPPIPKITIQIPKGTVMVGKPSSHSQYTSSGSVSSSGSKSHHSHSSSSSASNSGKMKSSKSEGSSSSKPPGGSDKLASPMKPVPGTPPSSKAKSPISSGSGGSHMSGTSSSTGMKSSSGLGSSGSLSQKTPPSSNSCTASSSFSSSGSSMSSSQNQHGSSKGKSPSRNKKPSLTAVIDKLKHGVVTSGPGGEDPMDGQMGVSTNSSHAVSSKHNMSGGEFQGKREKSDKDKSKVSTLGGSVDSSKKTSESKNVGSTGVAKIIISKHDGGSPSIKAKVTLQKPGESSGEGLRPQMASSKNYGSPLISGSTPKHERGSPSHSKSPAYTPQNLDSESESGSSIAEKSYQNSPSSDDGIRPLPEYSTEKHKKHKKEKKKVKDKDRDRDRDKDRDKKKSHSIKPESWSKSPISSDQSLSMTSNTILSTDRPSRLSPDFMIGEEDDDLMDPGLNCFTLPENQGALHFSTGWRRRGRINQAWDTSLLSRCTHSPVSKDGKDMKSTSTYLLLLESLCILSLT</sequence>
<feature type="compositionally biased region" description="Low complexity" evidence="10">
    <location>
        <begin position="1009"/>
        <end position="1026"/>
    </location>
</feature>
<dbReference type="GO" id="GO:0045944">
    <property type="term" value="P:positive regulation of transcription by RNA polymerase II"/>
    <property type="evidence" value="ECO:0007669"/>
    <property type="project" value="UniProtKB-ARBA"/>
</dbReference>
<accession>A0A643CEH0</accession>
<dbReference type="GO" id="GO:0016592">
    <property type="term" value="C:mediator complex"/>
    <property type="evidence" value="ECO:0007669"/>
    <property type="project" value="InterPro"/>
</dbReference>
<keyword evidence="6 9" id="KW-0804">Transcription</keyword>
<dbReference type="GO" id="GO:0046966">
    <property type="term" value="F:nuclear thyroid hormone receptor binding"/>
    <property type="evidence" value="ECO:0007669"/>
    <property type="project" value="TreeGrafter"/>
</dbReference>
<dbReference type="PANTHER" id="PTHR12881">
    <property type="entry name" value="MEDIATOR OF RNA POLYMERASE II TRANSCRIPTION SUBUNIT 1"/>
    <property type="match status" value="1"/>
</dbReference>
<evidence type="ECO:0000256" key="5">
    <source>
        <dbReference type="ARBA" id="ARBA00023159"/>
    </source>
</evidence>
<feature type="compositionally biased region" description="Polar residues" evidence="10">
    <location>
        <begin position="1325"/>
        <end position="1340"/>
    </location>
</feature>
<feature type="compositionally biased region" description="Basic and acidic residues" evidence="10">
    <location>
        <begin position="1252"/>
        <end position="1264"/>
    </location>
</feature>
<dbReference type="GO" id="GO:0042974">
    <property type="term" value="F:nuclear retinoic acid receptor binding"/>
    <property type="evidence" value="ECO:0007669"/>
    <property type="project" value="TreeGrafter"/>
</dbReference>
<evidence type="ECO:0000256" key="9">
    <source>
        <dbReference type="RuleBase" id="RU364059"/>
    </source>
</evidence>
<name>A0A643CEH0_BALPH</name>
<dbReference type="Pfam" id="PF10744">
    <property type="entry name" value="Med1"/>
    <property type="match status" value="1"/>
</dbReference>
<feature type="compositionally biased region" description="Low complexity" evidence="10">
    <location>
        <begin position="1119"/>
        <end position="1129"/>
    </location>
</feature>
<gene>
    <name evidence="12" type="ORF">E2I00_013852</name>
</gene>
<comment type="subcellular location">
    <subcellularLocation>
        <location evidence="1 9">Nucleus</location>
    </subcellularLocation>
</comment>
<comment type="function">
    <text evidence="9">Component of the Mediator complex, a coactivator involved in the regulated transcription of nearly all RNA polymerase II-dependent genes. Mediator functions as a bridge to convey information from gene-specific regulatory proteins to the basal RNA polymerase II transcription machinery. Mediator is recruited to promoters by direct interactions with regulatory proteins and serves as a scaffold for the assembly of a functional preinitiation complex with RNA polymerase II and the general transcription factors.</text>
</comment>
<comment type="caution">
    <text evidence="12">The sequence shown here is derived from an EMBL/GenBank/DDBJ whole genome shotgun (WGS) entry which is preliminary data.</text>
</comment>
<reference evidence="12 13" key="1">
    <citation type="journal article" date="2019" name="PLoS ONE">
        <title>Genomic analyses reveal an absence of contemporary introgressive admixture between fin whales and blue whales, despite known hybrids.</title>
        <authorList>
            <person name="Westbury M.V."/>
            <person name="Petersen B."/>
            <person name="Lorenzen E.D."/>
        </authorList>
    </citation>
    <scope>NUCLEOTIDE SEQUENCE [LARGE SCALE GENOMIC DNA]</scope>
    <source>
        <strain evidence="12">FinWhale-01</strain>
    </source>
</reference>
<feature type="compositionally biased region" description="Basic and acidic residues" evidence="10">
    <location>
        <begin position="1406"/>
        <end position="1422"/>
    </location>
</feature>
<dbReference type="GO" id="GO:0097067">
    <property type="term" value="P:cellular response to thyroid hormone stimulus"/>
    <property type="evidence" value="ECO:0007669"/>
    <property type="project" value="TreeGrafter"/>
</dbReference>
<feature type="compositionally biased region" description="Basic and acidic residues" evidence="10">
    <location>
        <begin position="938"/>
        <end position="949"/>
    </location>
</feature>
<feature type="region of interest" description="Disordered" evidence="10">
    <location>
        <begin position="584"/>
        <end position="679"/>
    </location>
</feature>
<comment type="similarity">
    <text evidence="2 9">Belongs to the Mediator complex subunit 1 family.</text>
</comment>
<dbReference type="Proteomes" id="UP000437017">
    <property type="component" value="Unassembled WGS sequence"/>
</dbReference>
<feature type="region of interest" description="Disordered" evidence="10">
    <location>
        <begin position="767"/>
        <end position="795"/>
    </location>
</feature>
<feature type="compositionally biased region" description="Polar residues" evidence="10">
    <location>
        <begin position="1348"/>
        <end position="1382"/>
    </location>
</feature>
<evidence type="ECO:0000256" key="4">
    <source>
        <dbReference type="ARBA" id="ARBA00023015"/>
    </source>
</evidence>
<dbReference type="InterPro" id="IPR051999">
    <property type="entry name" value="Mediator_complex_subunit_1"/>
</dbReference>
<evidence type="ECO:0000256" key="6">
    <source>
        <dbReference type="ARBA" id="ARBA00023163"/>
    </source>
</evidence>
<dbReference type="OrthoDB" id="2281547at2759"/>
<feature type="region of interest" description="Disordered" evidence="10">
    <location>
        <begin position="715"/>
        <end position="735"/>
    </location>
</feature>
<evidence type="ECO:0000313" key="13">
    <source>
        <dbReference type="Proteomes" id="UP000437017"/>
    </source>
</evidence>
<keyword evidence="5 9" id="KW-0010">Activator</keyword>
<feature type="compositionally biased region" description="Low complexity" evidence="10">
    <location>
        <begin position="1052"/>
        <end position="1069"/>
    </location>
</feature>
<feature type="compositionally biased region" description="Polar residues" evidence="10">
    <location>
        <begin position="630"/>
        <end position="650"/>
    </location>
</feature>
<feature type="compositionally biased region" description="Polar residues" evidence="10">
    <location>
        <begin position="783"/>
        <end position="794"/>
    </location>
</feature>
<keyword evidence="4 9" id="KW-0805">Transcription regulation</keyword>
<dbReference type="GO" id="GO:0042809">
    <property type="term" value="F:nuclear vitamin D receptor binding"/>
    <property type="evidence" value="ECO:0007669"/>
    <property type="project" value="TreeGrafter"/>
</dbReference>
<evidence type="ECO:0000313" key="12">
    <source>
        <dbReference type="EMBL" id="KAB0398607.1"/>
    </source>
</evidence>
<dbReference type="GO" id="GO:0003712">
    <property type="term" value="F:transcription coregulator activity"/>
    <property type="evidence" value="ECO:0007669"/>
    <property type="project" value="InterPro"/>
</dbReference>
<evidence type="ECO:0000256" key="8">
    <source>
        <dbReference type="ARBA" id="ARBA00031254"/>
    </source>
</evidence>
<feature type="compositionally biased region" description="Low complexity" evidence="10">
    <location>
        <begin position="1136"/>
        <end position="1194"/>
    </location>
</feature>
<feature type="compositionally biased region" description="Basic residues" evidence="10">
    <location>
        <begin position="1396"/>
        <end position="1405"/>
    </location>
</feature>
<dbReference type="InterPro" id="IPR019680">
    <property type="entry name" value="Mediator_Med1"/>
</dbReference>
<feature type="compositionally biased region" description="Pro residues" evidence="10">
    <location>
        <begin position="597"/>
        <end position="607"/>
    </location>
</feature>
<proteinExistence type="inferred from homology"/>
<evidence type="ECO:0000256" key="7">
    <source>
        <dbReference type="ARBA" id="ARBA00023242"/>
    </source>
</evidence>
<evidence type="ECO:0000259" key="11">
    <source>
        <dbReference type="Pfam" id="PF10744"/>
    </source>
</evidence>
<organism evidence="12 13">
    <name type="scientific">Balaenoptera physalus</name>
    <name type="common">Fin whale</name>
    <name type="synonym">Balaena physalus</name>
    <dbReference type="NCBI Taxonomy" id="9770"/>
    <lineage>
        <taxon>Eukaryota</taxon>
        <taxon>Metazoa</taxon>
        <taxon>Chordata</taxon>
        <taxon>Craniata</taxon>
        <taxon>Vertebrata</taxon>
        <taxon>Euteleostomi</taxon>
        <taxon>Mammalia</taxon>
        <taxon>Eutheria</taxon>
        <taxon>Laurasiatheria</taxon>
        <taxon>Artiodactyla</taxon>
        <taxon>Whippomorpha</taxon>
        <taxon>Cetacea</taxon>
        <taxon>Mysticeti</taxon>
        <taxon>Balaenopteridae</taxon>
        <taxon>Balaenoptera</taxon>
    </lineage>
</organism>
<evidence type="ECO:0000256" key="2">
    <source>
        <dbReference type="ARBA" id="ARBA00006210"/>
    </source>
</evidence>
<feature type="region of interest" description="Disordered" evidence="10">
    <location>
        <begin position="848"/>
        <end position="870"/>
    </location>
</feature>
<feature type="domain" description="Mediator complex subunit Med1" evidence="11">
    <location>
        <begin position="47"/>
        <end position="401"/>
    </location>
</feature>
<feature type="compositionally biased region" description="Polar residues" evidence="10">
    <location>
        <begin position="1231"/>
        <end position="1245"/>
    </location>
</feature>
<evidence type="ECO:0000256" key="1">
    <source>
        <dbReference type="ARBA" id="ARBA00004123"/>
    </source>
</evidence>
<evidence type="ECO:0000256" key="10">
    <source>
        <dbReference type="SAM" id="MobiDB-lite"/>
    </source>
</evidence>
<feature type="compositionally biased region" description="Polar residues" evidence="10">
    <location>
        <begin position="1433"/>
        <end position="1455"/>
    </location>
</feature>
<protein>
    <recommendedName>
        <fullName evidence="3 9">Mediator of RNA polymerase II transcription subunit 1</fullName>
    </recommendedName>
    <alternativeName>
        <fullName evidence="8 9">Mediator complex subunit 1</fullName>
    </alternativeName>
</protein>
<keyword evidence="7 9" id="KW-0539">Nucleus</keyword>
<keyword evidence="13" id="KW-1185">Reference proteome</keyword>
<dbReference type="EMBL" id="SGJD01001725">
    <property type="protein sequence ID" value="KAB0398607.1"/>
    <property type="molecule type" value="Genomic_DNA"/>
</dbReference>
<evidence type="ECO:0000256" key="3">
    <source>
        <dbReference type="ARBA" id="ARBA00020612"/>
    </source>
</evidence>
<dbReference type="PANTHER" id="PTHR12881:SF10">
    <property type="entry name" value="MEDIATOR OF RNA POLYMERASE II TRANSCRIPTION SUBUNIT 1"/>
    <property type="match status" value="1"/>
</dbReference>
<feature type="compositionally biased region" description="Low complexity" evidence="10">
    <location>
        <begin position="1076"/>
        <end position="1106"/>
    </location>
</feature>